<name>A0A7T4T940_9BURK</name>
<dbReference type="Proteomes" id="UP000595610">
    <property type="component" value="Chromosome 1"/>
</dbReference>
<keyword evidence="1" id="KW-1133">Transmembrane helix</keyword>
<organism evidence="2 3">
    <name type="scientific">Paraburkholderia ginsengisoli</name>
    <dbReference type="NCBI Taxonomy" id="311231"/>
    <lineage>
        <taxon>Bacteria</taxon>
        <taxon>Pseudomonadati</taxon>
        <taxon>Pseudomonadota</taxon>
        <taxon>Betaproteobacteria</taxon>
        <taxon>Burkholderiales</taxon>
        <taxon>Burkholderiaceae</taxon>
        <taxon>Paraburkholderia</taxon>
    </lineage>
</organism>
<feature type="transmembrane region" description="Helical" evidence="1">
    <location>
        <begin position="94"/>
        <end position="114"/>
    </location>
</feature>
<proteinExistence type="predicted"/>
<evidence type="ECO:0000313" key="3">
    <source>
        <dbReference type="Proteomes" id="UP000595610"/>
    </source>
</evidence>
<dbReference type="AlphaFoldDB" id="A0A7T4T940"/>
<evidence type="ECO:0000313" key="2">
    <source>
        <dbReference type="EMBL" id="QQC64339.1"/>
    </source>
</evidence>
<sequence>MTRRAWFHLAWLSNRRLARALLGVGVVVSAAIAINAVGIRIVGDTQSWGQWLQSHAGYFLVWRIGLYAGTAYGWCWMRRRLRQREPSAEAHRRLLRVELAAVLALVLLEASVLLRQN</sequence>
<dbReference type="EMBL" id="CP066075">
    <property type="protein sequence ID" value="QQC64339.1"/>
    <property type="molecule type" value="Genomic_DNA"/>
</dbReference>
<protein>
    <submittedName>
        <fullName evidence="2">Uncharacterized protein</fullName>
    </submittedName>
</protein>
<keyword evidence="1" id="KW-0472">Membrane</keyword>
<feature type="transmembrane region" description="Helical" evidence="1">
    <location>
        <begin position="20"/>
        <end position="43"/>
    </location>
</feature>
<accession>A0A7T4T940</accession>
<reference evidence="2 3" key="1">
    <citation type="submission" date="2020-12" db="EMBL/GenBank/DDBJ databases">
        <title>FDA dAtabase for Regulatory Grade micrObial Sequences (FDA-ARGOS): Supporting development and validation of Infectious Disease Dx tests.</title>
        <authorList>
            <person name="Nelson B."/>
            <person name="Plummer A."/>
            <person name="Tallon L."/>
            <person name="Sadzewicz L."/>
            <person name="Zhao X."/>
            <person name="Boylan J."/>
            <person name="Ott S."/>
            <person name="Bowen H."/>
            <person name="Vavikolanu K."/>
            <person name="Mehta A."/>
            <person name="Aluvathingal J."/>
            <person name="Nadendla S."/>
            <person name="Myers T."/>
            <person name="Yan Y."/>
            <person name="Sichtig H."/>
        </authorList>
    </citation>
    <scope>NUCLEOTIDE SEQUENCE [LARGE SCALE GENOMIC DNA]</scope>
    <source>
        <strain evidence="2 3">FDAARGOS_1049</strain>
    </source>
</reference>
<keyword evidence="1" id="KW-0812">Transmembrane</keyword>
<dbReference type="RefSeq" id="WP_042322941.1">
    <property type="nucleotide sequence ID" value="NZ_CP066075.1"/>
</dbReference>
<feature type="transmembrane region" description="Helical" evidence="1">
    <location>
        <begin position="55"/>
        <end position="74"/>
    </location>
</feature>
<dbReference type="KEGG" id="pgis:I6I06_02245"/>
<keyword evidence="3" id="KW-1185">Reference proteome</keyword>
<evidence type="ECO:0000256" key="1">
    <source>
        <dbReference type="SAM" id="Phobius"/>
    </source>
</evidence>
<gene>
    <name evidence="2" type="ORF">I6I06_02245</name>
</gene>